<protein>
    <submittedName>
        <fullName evidence="6">AAA family ATPase</fullName>
    </submittedName>
</protein>
<evidence type="ECO:0000256" key="3">
    <source>
        <dbReference type="ARBA" id="ARBA00022840"/>
    </source>
</evidence>
<dbReference type="Proteomes" id="UP000640426">
    <property type="component" value="Unassembled WGS sequence"/>
</dbReference>
<keyword evidence="3 4" id="KW-0067">ATP-binding</keyword>
<dbReference type="SUPFAM" id="SSF52540">
    <property type="entry name" value="P-loop containing nucleoside triphosphate hydrolases"/>
    <property type="match status" value="1"/>
</dbReference>
<dbReference type="InterPro" id="IPR003960">
    <property type="entry name" value="ATPase_AAA_CS"/>
</dbReference>
<dbReference type="RefSeq" id="WP_199037232.1">
    <property type="nucleotide sequence ID" value="NZ_JAELXS010000004.1"/>
</dbReference>
<dbReference type="InterPro" id="IPR027417">
    <property type="entry name" value="P-loop_NTPase"/>
</dbReference>
<evidence type="ECO:0000259" key="5">
    <source>
        <dbReference type="SMART" id="SM00382"/>
    </source>
</evidence>
<keyword evidence="7" id="KW-1185">Reference proteome</keyword>
<evidence type="ECO:0000313" key="7">
    <source>
        <dbReference type="Proteomes" id="UP000640426"/>
    </source>
</evidence>
<dbReference type="EMBL" id="JAELXS010000004">
    <property type="protein sequence ID" value="MBJ6121970.1"/>
    <property type="molecule type" value="Genomic_DNA"/>
</dbReference>
<comment type="caution">
    <text evidence="6">The sequence shown here is derived from an EMBL/GenBank/DDBJ whole genome shotgun (WGS) entry which is preliminary data.</text>
</comment>
<dbReference type="SMART" id="SM00382">
    <property type="entry name" value="AAA"/>
    <property type="match status" value="1"/>
</dbReference>
<organism evidence="6 7">
    <name type="scientific">Sphingomonas mollis</name>
    <dbReference type="NCBI Taxonomy" id="2795726"/>
    <lineage>
        <taxon>Bacteria</taxon>
        <taxon>Pseudomonadati</taxon>
        <taxon>Pseudomonadota</taxon>
        <taxon>Alphaproteobacteria</taxon>
        <taxon>Sphingomonadales</taxon>
        <taxon>Sphingomonadaceae</taxon>
        <taxon>Sphingomonas</taxon>
    </lineage>
</organism>
<proteinExistence type="inferred from homology"/>
<dbReference type="InterPro" id="IPR003593">
    <property type="entry name" value="AAA+_ATPase"/>
</dbReference>
<dbReference type="Gene3D" id="3.40.50.300">
    <property type="entry name" value="P-loop containing nucleotide triphosphate hydrolases"/>
    <property type="match status" value="1"/>
</dbReference>
<accession>A0ABS0XQE5</accession>
<feature type="domain" description="AAA+ ATPase" evidence="5">
    <location>
        <begin position="112"/>
        <end position="244"/>
    </location>
</feature>
<sequence>MIQLAEAGAQNDHAKLERTVAALVAEARAKQHHTLADRLSKALGAVAPPSRQAPRAVGGTFLPDKVRDLVIERPARRSLDDLVLPPEVEAQVRDLVEEQYEADRLRANSLEPRHRVMLAGPPGNGKTTLAEAIASALGVPFMTIRYDAVIDSYLGETSARLKRVFEFARSTPCVLFLDEFDALGKERGDIHETGEIKRVVSSLLLQMDDLPSYTVIVCASNHPELLDRAVWRRFQLRLELPMPTRADFRRWLEHVGADRKALGIDPTALARDLEGGSFAEAEEFLMDVKRKIVLAKGSPKAVVTQQLKAWKGRFGPKAGENVEDGAGDTAARAG</sequence>
<reference evidence="7" key="1">
    <citation type="submission" date="2020-12" db="EMBL/GenBank/DDBJ databases">
        <title>Hymenobacter sp.</title>
        <authorList>
            <person name="Kim M.K."/>
        </authorList>
    </citation>
    <scope>NUCLEOTIDE SEQUENCE [LARGE SCALE GENOMIC DNA]</scope>
    <source>
        <strain evidence="7">BT553</strain>
    </source>
</reference>
<dbReference type="Pfam" id="PF00004">
    <property type="entry name" value="AAA"/>
    <property type="match status" value="1"/>
</dbReference>
<keyword evidence="2 4" id="KW-0547">Nucleotide-binding</keyword>
<dbReference type="CDD" id="cd19481">
    <property type="entry name" value="RecA-like_protease"/>
    <property type="match status" value="1"/>
</dbReference>
<dbReference type="InterPro" id="IPR003959">
    <property type="entry name" value="ATPase_AAA_core"/>
</dbReference>
<dbReference type="InterPro" id="IPR050221">
    <property type="entry name" value="26S_Proteasome_ATPase"/>
</dbReference>
<comment type="similarity">
    <text evidence="1 4">Belongs to the AAA ATPase family.</text>
</comment>
<evidence type="ECO:0000313" key="6">
    <source>
        <dbReference type="EMBL" id="MBJ6121970.1"/>
    </source>
</evidence>
<evidence type="ECO:0000256" key="4">
    <source>
        <dbReference type="RuleBase" id="RU003651"/>
    </source>
</evidence>
<name>A0ABS0XQE5_9SPHN</name>
<dbReference type="PROSITE" id="PS00674">
    <property type="entry name" value="AAA"/>
    <property type="match status" value="1"/>
</dbReference>
<gene>
    <name evidence="6" type="ORF">JAO74_09220</name>
</gene>
<evidence type="ECO:0000256" key="2">
    <source>
        <dbReference type="ARBA" id="ARBA00022741"/>
    </source>
</evidence>
<dbReference type="PANTHER" id="PTHR23073">
    <property type="entry name" value="26S PROTEASOME REGULATORY SUBUNIT"/>
    <property type="match status" value="1"/>
</dbReference>
<evidence type="ECO:0000256" key="1">
    <source>
        <dbReference type="ARBA" id="ARBA00006914"/>
    </source>
</evidence>